<dbReference type="GeneTree" id="ENSGT01090000262794"/>
<reference evidence="1" key="2">
    <citation type="submission" date="2025-09" db="UniProtKB">
        <authorList>
            <consortium name="Ensembl"/>
        </authorList>
    </citation>
    <scope>IDENTIFICATION</scope>
</reference>
<accession>A0A3Q2XPR4</accession>
<dbReference type="Ensembl" id="ENSHCOT00000003213.1">
    <property type="protein sequence ID" value="ENSHCOP00000006715.1"/>
    <property type="gene ID" value="ENSHCOG00000008554.1"/>
</dbReference>
<dbReference type="STRING" id="109280.ENSHCOP00000006715"/>
<evidence type="ECO:0000313" key="1">
    <source>
        <dbReference type="Ensembl" id="ENSHCOP00000006715.1"/>
    </source>
</evidence>
<proteinExistence type="predicted"/>
<evidence type="ECO:0000313" key="2">
    <source>
        <dbReference type="Proteomes" id="UP000264820"/>
    </source>
</evidence>
<name>A0A3Q2XPR4_HIPCM</name>
<dbReference type="Proteomes" id="UP000264820">
    <property type="component" value="Unplaced"/>
</dbReference>
<dbReference type="AlphaFoldDB" id="A0A3Q2XPR4"/>
<protein>
    <submittedName>
        <fullName evidence="1">Uncharacterized protein</fullName>
    </submittedName>
</protein>
<organism evidence="1 2">
    <name type="scientific">Hippocampus comes</name>
    <name type="common">Tiger tail seahorse</name>
    <dbReference type="NCBI Taxonomy" id="109280"/>
    <lineage>
        <taxon>Eukaryota</taxon>
        <taxon>Metazoa</taxon>
        <taxon>Chordata</taxon>
        <taxon>Craniata</taxon>
        <taxon>Vertebrata</taxon>
        <taxon>Euteleostomi</taxon>
        <taxon>Actinopterygii</taxon>
        <taxon>Neopterygii</taxon>
        <taxon>Teleostei</taxon>
        <taxon>Neoteleostei</taxon>
        <taxon>Acanthomorphata</taxon>
        <taxon>Syngnathiaria</taxon>
        <taxon>Syngnathiformes</taxon>
        <taxon>Syngnathoidei</taxon>
        <taxon>Syngnathidae</taxon>
        <taxon>Hippocampus</taxon>
    </lineage>
</organism>
<sequence length="50" mass="5539">MLSSAIVVNQTASSSLEPSVQSQLRNVFERDWNSGYSVPLTQHTDIKDVC</sequence>
<keyword evidence="2" id="KW-1185">Reference proteome</keyword>
<reference evidence="1" key="1">
    <citation type="submission" date="2025-08" db="UniProtKB">
        <authorList>
            <consortium name="Ensembl"/>
        </authorList>
    </citation>
    <scope>IDENTIFICATION</scope>
</reference>